<sequence>MEQYELRKIIGIDALKLVSFRIIIVNEEILHEAERKKFIEVEYASKASEIIGIRIVKDSLFKSLRWEKKKTSDKTYEVSSLELTVSADNNNLNPLLVDEINARLSSINLHLLNDLGIEIRTDGFVVNEIEANINIPMPKKFEDLLPLYRKLLANIPYFNRSYKESGKLIKLRDKDMDSSPTAYECCNQGKTVKGSIICYDKGEDLRRKKCMDLHDNILRIELKASKNRTVKKLYGTTSWNEFTNERVYQAYFNNIISQIHLYLNSVYSPYCLKLGGKLIKKHKSKKNTWLVNLIKEIEQLNKRDIPLILDWQDLLPAFRAFDTYRHLSRVKGALERAATNTSIGHAYRICLDLLLHEMDDIYNNGIVNTKITIIK</sequence>
<gene>
    <name evidence="1" type="ORF">H0486_00850</name>
</gene>
<protein>
    <submittedName>
        <fullName evidence="1">Uncharacterized protein</fullName>
    </submittedName>
</protein>
<proteinExistence type="predicted"/>
<accession>A0A839JW04</accession>
<dbReference type="Proteomes" id="UP000574276">
    <property type="component" value="Unassembled WGS sequence"/>
</dbReference>
<dbReference type="EMBL" id="JACEGA010000001">
    <property type="protein sequence ID" value="MBB2181444.1"/>
    <property type="molecule type" value="Genomic_DNA"/>
</dbReference>
<evidence type="ECO:0000313" key="1">
    <source>
        <dbReference type="EMBL" id="MBB2181444.1"/>
    </source>
</evidence>
<organism evidence="1 2">
    <name type="scientific">Variimorphobacter saccharofermentans</name>
    <dbReference type="NCBI Taxonomy" id="2755051"/>
    <lineage>
        <taxon>Bacteria</taxon>
        <taxon>Bacillati</taxon>
        <taxon>Bacillota</taxon>
        <taxon>Clostridia</taxon>
        <taxon>Lachnospirales</taxon>
        <taxon>Lachnospiraceae</taxon>
        <taxon>Variimorphobacter</taxon>
    </lineage>
</organism>
<dbReference type="AlphaFoldDB" id="A0A839JW04"/>
<comment type="caution">
    <text evidence="1">The sequence shown here is derived from an EMBL/GenBank/DDBJ whole genome shotgun (WGS) entry which is preliminary data.</text>
</comment>
<keyword evidence="2" id="KW-1185">Reference proteome</keyword>
<name>A0A839JW04_9FIRM</name>
<dbReference type="RefSeq" id="WP_228351222.1">
    <property type="nucleotide sequence ID" value="NZ_JACEGA010000001.1"/>
</dbReference>
<reference evidence="1 2" key="1">
    <citation type="submission" date="2020-07" db="EMBL/GenBank/DDBJ databases">
        <title>Characterization and genome sequencing of isolate MD1, a novel member within the family Lachnospiraceae.</title>
        <authorList>
            <person name="Rettenmaier R."/>
            <person name="Di Bello L."/>
            <person name="Zinser C."/>
            <person name="Scheitz K."/>
            <person name="Liebl W."/>
            <person name="Zverlov V."/>
        </authorList>
    </citation>
    <scope>NUCLEOTIDE SEQUENCE [LARGE SCALE GENOMIC DNA]</scope>
    <source>
        <strain evidence="1 2">MD1</strain>
    </source>
</reference>
<evidence type="ECO:0000313" key="2">
    <source>
        <dbReference type="Proteomes" id="UP000574276"/>
    </source>
</evidence>